<dbReference type="PaxDb" id="2850-Phatr32441"/>
<keyword evidence="2" id="KW-1185">Reference proteome</keyword>
<evidence type="ECO:0000313" key="1">
    <source>
        <dbReference type="EMBL" id="EEC51451.1"/>
    </source>
</evidence>
<dbReference type="PANTHER" id="PTHR14614:SF109">
    <property type="entry name" value="RIBOSOMAL LYSINE N-METHYLTRANSFERASE 5"/>
    <property type="match status" value="1"/>
</dbReference>
<reference evidence="1 2" key="1">
    <citation type="journal article" date="2008" name="Nature">
        <title>The Phaeodactylum genome reveals the evolutionary history of diatom genomes.</title>
        <authorList>
            <person name="Bowler C."/>
            <person name="Allen A.E."/>
            <person name="Badger J.H."/>
            <person name="Grimwood J."/>
            <person name="Jabbari K."/>
            <person name="Kuo A."/>
            <person name="Maheswari U."/>
            <person name="Martens C."/>
            <person name="Maumus F."/>
            <person name="Otillar R.P."/>
            <person name="Rayko E."/>
            <person name="Salamov A."/>
            <person name="Vandepoele K."/>
            <person name="Beszteri B."/>
            <person name="Gruber A."/>
            <person name="Heijde M."/>
            <person name="Katinka M."/>
            <person name="Mock T."/>
            <person name="Valentin K."/>
            <person name="Verret F."/>
            <person name="Berges J.A."/>
            <person name="Brownlee C."/>
            <person name="Cadoret J.P."/>
            <person name="Chiovitti A."/>
            <person name="Choi C.J."/>
            <person name="Coesel S."/>
            <person name="De Martino A."/>
            <person name="Detter J.C."/>
            <person name="Durkin C."/>
            <person name="Falciatore A."/>
            <person name="Fournet J."/>
            <person name="Haruta M."/>
            <person name="Huysman M.J."/>
            <person name="Jenkins B.D."/>
            <person name="Jiroutova K."/>
            <person name="Jorgensen R.E."/>
            <person name="Joubert Y."/>
            <person name="Kaplan A."/>
            <person name="Kroger N."/>
            <person name="Kroth P.G."/>
            <person name="La Roche J."/>
            <person name="Lindquist E."/>
            <person name="Lommer M."/>
            <person name="Martin-Jezequel V."/>
            <person name="Lopez P.J."/>
            <person name="Lucas S."/>
            <person name="Mangogna M."/>
            <person name="McGinnis K."/>
            <person name="Medlin L.K."/>
            <person name="Montsant A."/>
            <person name="Oudot-Le Secq M.P."/>
            <person name="Napoli C."/>
            <person name="Obornik M."/>
            <person name="Parker M.S."/>
            <person name="Petit J.L."/>
            <person name="Porcel B.M."/>
            <person name="Poulsen N."/>
            <person name="Robison M."/>
            <person name="Rychlewski L."/>
            <person name="Rynearson T.A."/>
            <person name="Schmutz J."/>
            <person name="Shapiro H."/>
            <person name="Siaut M."/>
            <person name="Stanley M."/>
            <person name="Sussman M.R."/>
            <person name="Taylor A.R."/>
            <person name="Vardi A."/>
            <person name="von Dassow P."/>
            <person name="Vyverman W."/>
            <person name="Willis A."/>
            <person name="Wyrwicz L.S."/>
            <person name="Rokhsar D.S."/>
            <person name="Weissenbach J."/>
            <person name="Armbrust E.V."/>
            <person name="Green B.R."/>
            <person name="Van de Peer Y."/>
            <person name="Grigoriev I.V."/>
        </authorList>
    </citation>
    <scope>NUCLEOTIDE SEQUENCE [LARGE SCALE GENOMIC DNA]</scope>
    <source>
        <strain evidence="1 2">CCAP 1055/1</strain>
    </source>
</reference>
<dbReference type="OMA" id="RAMRIND"/>
<evidence type="ECO:0000313" key="2">
    <source>
        <dbReference type="Proteomes" id="UP000000759"/>
    </source>
</evidence>
<protein>
    <submittedName>
        <fullName evidence="1">Uncharacterized protein</fullName>
    </submittedName>
</protein>
<dbReference type="SUPFAM" id="SSF53335">
    <property type="entry name" value="S-adenosyl-L-methionine-dependent methyltransferases"/>
    <property type="match status" value="1"/>
</dbReference>
<dbReference type="AlphaFoldDB" id="B7FR65"/>
<sequence>MDLSSLLPSTITSQNSSFSIIQPTLRGTGDTSVEDDDPAETLMQRGAVLRRLRQLDLEDEAARAFEETATAEIDNLTNTVDMGCTKLNDGSILFSYESFLSAQKFYDDLKHINYRFLDYGTWAEHTGSGRLIIEQDKHLGKGGLCWDAAFILGEYLIHKRARWQITREAISGKATRVLELGSGTGLAGIMVAKVVRGVQLDLTDLPSLMPLLRRNVARNFESSRIVTGDANSVDDSPALPQNRAALGKVATYVLDWGQKDFSFSAFDVIIGADVVASLYDPIALVKTIHTLSNEKTAVYISFKERLSTIHRQFEEAMQTSFATVHFETPTCSRNRNPNVRILIARHKYPADRLKLRTTDDCVDPCIHQPEKCSRDTTKYQ</sequence>
<dbReference type="InterPro" id="IPR019410">
    <property type="entry name" value="Methyltransf_16"/>
</dbReference>
<dbReference type="InterPro" id="IPR029063">
    <property type="entry name" value="SAM-dependent_MTases_sf"/>
</dbReference>
<dbReference type="Proteomes" id="UP000000759">
    <property type="component" value="Chromosome 1"/>
</dbReference>
<dbReference type="HOGENOM" id="CLU_599227_0_0_1"/>
<dbReference type="eggNOG" id="KOG2793">
    <property type="taxonomic scope" value="Eukaryota"/>
</dbReference>
<accession>B7FR65</accession>
<organism evidence="1 2">
    <name type="scientific">Phaeodactylum tricornutum (strain CCAP 1055/1)</name>
    <dbReference type="NCBI Taxonomy" id="556484"/>
    <lineage>
        <taxon>Eukaryota</taxon>
        <taxon>Sar</taxon>
        <taxon>Stramenopiles</taxon>
        <taxon>Ochrophyta</taxon>
        <taxon>Bacillariophyta</taxon>
        <taxon>Bacillariophyceae</taxon>
        <taxon>Bacillariophycidae</taxon>
        <taxon>Naviculales</taxon>
        <taxon>Phaeodactylaceae</taxon>
        <taxon>Phaeodactylum</taxon>
    </lineage>
</organism>
<dbReference type="PANTHER" id="PTHR14614">
    <property type="entry name" value="HEPATOCELLULAR CARCINOMA-ASSOCIATED ANTIGEN"/>
    <property type="match status" value="1"/>
</dbReference>
<dbReference type="Gene3D" id="3.40.50.150">
    <property type="entry name" value="Vaccinia Virus protein VP39"/>
    <property type="match status" value="1"/>
</dbReference>
<dbReference type="EMBL" id="CM000605">
    <property type="protein sequence ID" value="EEC51451.1"/>
    <property type="molecule type" value="Genomic_DNA"/>
</dbReference>
<reference evidence="2" key="2">
    <citation type="submission" date="2008-08" db="EMBL/GenBank/DDBJ databases">
        <authorList>
            <consortium name="Diatom Consortium"/>
            <person name="Grigoriev I."/>
            <person name="Grimwood J."/>
            <person name="Kuo A."/>
            <person name="Otillar R.P."/>
            <person name="Salamov A."/>
            <person name="Detter J.C."/>
            <person name="Lindquist E."/>
            <person name="Shapiro H."/>
            <person name="Lucas S."/>
            <person name="Glavina del Rio T."/>
            <person name="Pitluck S."/>
            <person name="Rokhsar D."/>
            <person name="Bowler C."/>
        </authorList>
    </citation>
    <scope>GENOME REANNOTATION</scope>
    <source>
        <strain evidence="2">CCAP 1055/1</strain>
    </source>
</reference>
<dbReference type="GeneID" id="7196976"/>
<gene>
    <name evidence="1" type="ORF">PHATRDRAFT_32441</name>
</gene>
<dbReference type="OrthoDB" id="407325at2759"/>
<dbReference type="RefSeq" id="XP_002176988.1">
    <property type="nucleotide sequence ID" value="XM_002176952.1"/>
</dbReference>
<proteinExistence type="predicted"/>
<dbReference type="Pfam" id="PF10294">
    <property type="entry name" value="Methyltransf_16"/>
    <property type="match status" value="1"/>
</dbReference>
<name>B7FR65_PHATC</name>
<dbReference type="InParanoid" id="B7FR65"/>
<dbReference type="KEGG" id="pti:PHATRDRAFT_32441"/>